<sequence length="122" mass="14431">MSNLFDLLEKINQKPGLYIGTASITALRHFLVGYKFARQEMGILPTEAELDFYQEFQPWLQRRLYVRTANSWDKIILIKCIDEKAAFDHFFQLLEQFRDRDKSQDIDPILLDEPFEASERVA</sequence>
<reference evidence="1 2" key="1">
    <citation type="submission" date="2017-06" db="EMBL/GenBank/DDBJ databases">
        <title>Genome sequencing of cyanobaciteial culture collection at National Institute for Environmental Studies (NIES).</title>
        <authorList>
            <person name="Hirose Y."/>
            <person name="Shimura Y."/>
            <person name="Fujisawa T."/>
            <person name="Nakamura Y."/>
            <person name="Kawachi M."/>
        </authorList>
    </citation>
    <scope>NUCLEOTIDE SEQUENCE [LARGE SCALE GENOMIC DNA]</scope>
    <source>
        <strain evidence="1 2">NIES-2135</strain>
    </source>
</reference>
<accession>A0A1Z4JA42</accession>
<dbReference type="Proteomes" id="UP000217895">
    <property type="component" value="Chromosome"/>
</dbReference>
<name>A0A1Z4JA42_LEPBY</name>
<evidence type="ECO:0000313" key="1">
    <source>
        <dbReference type="EMBL" id="BAY53591.1"/>
    </source>
</evidence>
<keyword evidence="2" id="KW-1185">Reference proteome</keyword>
<dbReference type="EMBL" id="AP018203">
    <property type="protein sequence ID" value="BAY53591.1"/>
    <property type="molecule type" value="Genomic_DNA"/>
</dbReference>
<organism evidence="1 2">
    <name type="scientific">Leptolyngbya boryana NIES-2135</name>
    <dbReference type="NCBI Taxonomy" id="1973484"/>
    <lineage>
        <taxon>Bacteria</taxon>
        <taxon>Bacillati</taxon>
        <taxon>Cyanobacteriota</taxon>
        <taxon>Cyanophyceae</taxon>
        <taxon>Leptolyngbyales</taxon>
        <taxon>Leptolyngbyaceae</taxon>
        <taxon>Leptolyngbya group</taxon>
        <taxon>Leptolyngbya</taxon>
    </lineage>
</organism>
<gene>
    <name evidence="1" type="ORF">NIES2135_03970</name>
</gene>
<protein>
    <submittedName>
        <fullName evidence="1">Uncharacterized protein</fullName>
    </submittedName>
</protein>
<evidence type="ECO:0000313" key="2">
    <source>
        <dbReference type="Proteomes" id="UP000217895"/>
    </source>
</evidence>
<proteinExistence type="predicted"/>
<dbReference type="AlphaFoldDB" id="A0A1Z4JA42"/>